<organism evidence="1 2">
    <name type="scientific">Horticoccus luteus</name>
    <dbReference type="NCBI Taxonomy" id="2862869"/>
    <lineage>
        <taxon>Bacteria</taxon>
        <taxon>Pseudomonadati</taxon>
        <taxon>Verrucomicrobiota</taxon>
        <taxon>Opitutia</taxon>
        <taxon>Opitutales</taxon>
        <taxon>Opitutaceae</taxon>
        <taxon>Horticoccus</taxon>
    </lineage>
</organism>
<dbReference type="KEGG" id="ole:K0B96_06525"/>
<dbReference type="AlphaFoldDB" id="A0A8F9TW06"/>
<dbReference type="EMBL" id="CP080507">
    <property type="protein sequence ID" value="QYM80264.1"/>
    <property type="molecule type" value="Genomic_DNA"/>
</dbReference>
<dbReference type="RefSeq" id="WP_220165191.1">
    <property type="nucleotide sequence ID" value="NZ_CP080507.1"/>
</dbReference>
<sequence>MRKPHKKKSSPMGNEVKAGLIAKHGTIAAYIRQTGHKAGTVYAAIKGRRNGPLSRLIQGEALR</sequence>
<evidence type="ECO:0000313" key="2">
    <source>
        <dbReference type="Proteomes" id="UP000825051"/>
    </source>
</evidence>
<evidence type="ECO:0000313" key="1">
    <source>
        <dbReference type="EMBL" id="QYM80264.1"/>
    </source>
</evidence>
<name>A0A8F9TW06_9BACT</name>
<dbReference type="Proteomes" id="UP000825051">
    <property type="component" value="Chromosome"/>
</dbReference>
<reference evidence="1" key="1">
    <citation type="submission" date="2021-08" db="EMBL/GenBank/DDBJ databases">
        <title>Genome of a novel bacterium of the phylum Verrucomicrobia, Oleiharenicola sp. KSB-15.</title>
        <authorList>
            <person name="Chung J.-H."/>
            <person name="Ahn J.-H."/>
            <person name="Yoon Y."/>
            <person name="Kim D.-Y."/>
            <person name="An S.-H."/>
            <person name="Park I."/>
            <person name="Yeon J."/>
        </authorList>
    </citation>
    <scope>NUCLEOTIDE SEQUENCE</scope>
    <source>
        <strain evidence="1">KSB-15</strain>
    </source>
</reference>
<keyword evidence="2" id="KW-1185">Reference proteome</keyword>
<accession>A0A8F9TW06</accession>
<protein>
    <submittedName>
        <fullName evidence="1">Uncharacterized protein</fullName>
    </submittedName>
</protein>
<gene>
    <name evidence="1" type="ORF">K0B96_06525</name>
</gene>
<proteinExistence type="predicted"/>